<dbReference type="AlphaFoldDB" id="A0A1T5HCW5"/>
<protein>
    <submittedName>
        <fullName evidence="9">TonB-linked outer membrane protein, SusC/RagA family</fullName>
    </submittedName>
</protein>
<dbReference type="InterPro" id="IPR039426">
    <property type="entry name" value="TonB-dep_rcpt-like"/>
</dbReference>
<keyword evidence="3 7" id="KW-1134">Transmembrane beta strand</keyword>
<evidence type="ECO:0000256" key="3">
    <source>
        <dbReference type="ARBA" id="ARBA00022452"/>
    </source>
</evidence>
<evidence type="ECO:0000256" key="7">
    <source>
        <dbReference type="PROSITE-ProRule" id="PRU01360"/>
    </source>
</evidence>
<dbReference type="InterPro" id="IPR023997">
    <property type="entry name" value="TonB-dep_OMP_SusC/RagA_CS"/>
</dbReference>
<evidence type="ECO:0000256" key="5">
    <source>
        <dbReference type="ARBA" id="ARBA00023136"/>
    </source>
</evidence>
<comment type="similarity">
    <text evidence="7">Belongs to the TonB-dependent receptor family.</text>
</comment>
<dbReference type="Gene3D" id="2.60.40.1120">
    <property type="entry name" value="Carboxypeptidase-like, regulatory domain"/>
    <property type="match status" value="1"/>
</dbReference>
<dbReference type="PROSITE" id="PS52016">
    <property type="entry name" value="TONB_DEPENDENT_REC_3"/>
    <property type="match status" value="1"/>
</dbReference>
<dbReference type="RefSeq" id="WP_082217752.1">
    <property type="nucleotide sequence ID" value="NZ_FUZA01000011.1"/>
</dbReference>
<comment type="subcellular location">
    <subcellularLocation>
        <location evidence="1 7">Cell outer membrane</location>
        <topology evidence="1 7">Multi-pass membrane protein</topology>
    </subcellularLocation>
</comment>
<dbReference type="NCBIfam" id="TIGR04057">
    <property type="entry name" value="SusC_RagA_signa"/>
    <property type="match status" value="1"/>
</dbReference>
<evidence type="ECO:0000256" key="1">
    <source>
        <dbReference type="ARBA" id="ARBA00004571"/>
    </source>
</evidence>
<dbReference type="OrthoDB" id="9768177at2"/>
<dbReference type="GO" id="GO:0009279">
    <property type="term" value="C:cell outer membrane"/>
    <property type="evidence" value="ECO:0007669"/>
    <property type="project" value="UniProtKB-SubCell"/>
</dbReference>
<proteinExistence type="inferred from homology"/>
<evidence type="ECO:0000256" key="4">
    <source>
        <dbReference type="ARBA" id="ARBA00022692"/>
    </source>
</evidence>
<keyword evidence="5 7" id="KW-0472">Membrane</keyword>
<keyword evidence="10" id="KW-1185">Reference proteome</keyword>
<dbReference type="Proteomes" id="UP000190897">
    <property type="component" value="Unassembled WGS sequence"/>
</dbReference>
<keyword evidence="4 7" id="KW-0812">Transmembrane</keyword>
<evidence type="ECO:0000256" key="2">
    <source>
        <dbReference type="ARBA" id="ARBA00022448"/>
    </source>
</evidence>
<accession>A0A1T5HCW5</accession>
<feature type="domain" description="TonB-dependent receptor plug" evidence="8">
    <location>
        <begin position="132"/>
        <end position="247"/>
    </location>
</feature>
<name>A0A1T5HCW5_9BACT</name>
<dbReference type="SUPFAM" id="SSF56935">
    <property type="entry name" value="Porins"/>
    <property type="match status" value="1"/>
</dbReference>
<dbReference type="Pfam" id="PF13715">
    <property type="entry name" value="CarbopepD_reg_2"/>
    <property type="match status" value="1"/>
</dbReference>
<dbReference type="InterPro" id="IPR036942">
    <property type="entry name" value="Beta-barrel_TonB_sf"/>
</dbReference>
<gene>
    <name evidence="9" type="ORF">SAMN05660293_05321</name>
</gene>
<reference evidence="10" key="1">
    <citation type="submission" date="2017-02" db="EMBL/GenBank/DDBJ databases">
        <authorList>
            <person name="Varghese N."/>
            <person name="Submissions S."/>
        </authorList>
    </citation>
    <scope>NUCLEOTIDE SEQUENCE [LARGE SCALE GENOMIC DNA]</scope>
    <source>
        <strain evidence="10">DSM 22270</strain>
    </source>
</reference>
<dbReference type="InterPro" id="IPR012910">
    <property type="entry name" value="Plug_dom"/>
</dbReference>
<evidence type="ECO:0000256" key="6">
    <source>
        <dbReference type="ARBA" id="ARBA00023237"/>
    </source>
</evidence>
<dbReference type="Gene3D" id="2.40.170.20">
    <property type="entry name" value="TonB-dependent receptor, beta-barrel domain"/>
    <property type="match status" value="1"/>
</dbReference>
<dbReference type="InterPro" id="IPR037066">
    <property type="entry name" value="Plug_dom_sf"/>
</dbReference>
<organism evidence="9 10">
    <name type="scientific">Dyadobacter psychrophilus</name>
    <dbReference type="NCBI Taxonomy" id="651661"/>
    <lineage>
        <taxon>Bacteria</taxon>
        <taxon>Pseudomonadati</taxon>
        <taxon>Bacteroidota</taxon>
        <taxon>Cytophagia</taxon>
        <taxon>Cytophagales</taxon>
        <taxon>Spirosomataceae</taxon>
        <taxon>Dyadobacter</taxon>
    </lineage>
</organism>
<dbReference type="InterPro" id="IPR023996">
    <property type="entry name" value="TonB-dep_OMP_SusC/RagA"/>
</dbReference>
<evidence type="ECO:0000313" key="10">
    <source>
        <dbReference type="Proteomes" id="UP000190897"/>
    </source>
</evidence>
<dbReference type="NCBIfam" id="TIGR04056">
    <property type="entry name" value="OMP_RagA_SusC"/>
    <property type="match status" value="1"/>
</dbReference>
<keyword evidence="2 7" id="KW-0813">Transport</keyword>
<evidence type="ECO:0000313" key="9">
    <source>
        <dbReference type="EMBL" id="SKC18512.1"/>
    </source>
</evidence>
<dbReference type="STRING" id="651661.SAMN05660293_05321"/>
<evidence type="ECO:0000259" key="8">
    <source>
        <dbReference type="Pfam" id="PF07715"/>
    </source>
</evidence>
<keyword evidence="6 7" id="KW-0998">Cell outer membrane</keyword>
<dbReference type="SUPFAM" id="SSF49464">
    <property type="entry name" value="Carboxypeptidase regulatory domain-like"/>
    <property type="match status" value="1"/>
</dbReference>
<dbReference type="Pfam" id="PF07715">
    <property type="entry name" value="Plug"/>
    <property type="match status" value="1"/>
</dbReference>
<dbReference type="Gene3D" id="2.170.130.10">
    <property type="entry name" value="TonB-dependent receptor, plug domain"/>
    <property type="match status" value="1"/>
</dbReference>
<dbReference type="InterPro" id="IPR008969">
    <property type="entry name" value="CarboxyPept-like_regulatory"/>
</dbReference>
<sequence length="1098" mass="120677">MKSLYCSPRRLLTYVAYLILAYGLLVSWRPASAQGRPEVKGKVMAMDQSALVGASVQIKSTTSGTTTAGDGSFSLFVDSSRVALVVSFIGYRSIDTLISLPQTTALVFNMQAHSDRFEEVAVTGYQTISRERATGSFLHVDKELVNRRVSTNILDRLNGIAGGLQFISNASNGSSGNLMSRNLGIRIRGESTLADESLISRDPLIVVDNFPFEGNLDNINPNDVESVTVLRDAAAASIWGARAANGVIVITTKSGSKNRPLQVELNSNISFGSKPDLYYDPNYLQSKDYIHVERILFNAGYFDADLSDATSRPVVSPAVELFSQQKRGAISQQQAAQQLEALSQVDLRPQYLKHVYRPSVNQQYSAAITGGTKQASYSVGLGYDHNASELIGNGYQRFTLNAKSLYSISRKLDVTLAINYGSNKLTTNNYQNQFGSQAVGGKYGSLFPYAILADEDGSAQAVARDYRDSFLEPAESQGLLDWRYRPLAETALADKYTRTNSLLMRLGASYQLFKALKAELWYQSERQSITDWDYRSVQTYFARNLINRFTLINTDSSLTYQVPVGGVLNTNQVESNAQNARVQLSFDRSWGSVHTLTAILGAEARSLDTESARRLAYGYDDQTGTSANNLNFADALAIYPSGSERIPAPDGDIYGVTNRFVSYYGNAAYTFKGRYTLSASARRDGANIFGANSNRRFTPLWSLGGAWELTKEPFYQIDWLPYVKLRSSIGSSGNVYQGSVYTTGVYVPSSYSGLKTIINLSAPNPGLRWENVKTFNFGVDFALNKNALSGSLEFYHKKGADLIERQALAPSIGFSQFYTNGASTKAIGIDLNLSSQIAIGKVIYSPTLLLSTLQDKITAYSVKQTAVSIQQGSGRAGLVGKPIYGIFAYRWSGLDASSGDPMGMLNGEPSKDYTAIINNFTPDSLAYMGPAVPRVFGFFRNDFTLSRITLSFNIGYKLGYSFRRASTSTNYQDVLLSEANSDFSRRWQQAGDELTTNVPSLVYPSDNARATFYRFSQVLVEKADHVRLQDVRLGYDFGGAMLKTMRLQSFQAYLYTSNLGILWRANRHGIDPDAAAVNASDHPLPAVFTLAAGIRLTF</sequence>
<dbReference type="EMBL" id="FUZA01000011">
    <property type="protein sequence ID" value="SKC18512.1"/>
    <property type="molecule type" value="Genomic_DNA"/>
</dbReference>